<protein>
    <submittedName>
        <fullName evidence="1">Uncharacterized protein</fullName>
    </submittedName>
</protein>
<dbReference type="AlphaFoldDB" id="A0A382IPE0"/>
<gene>
    <name evidence="1" type="ORF">METZ01_LOCUS253385</name>
</gene>
<feature type="non-terminal residue" evidence="1">
    <location>
        <position position="151"/>
    </location>
</feature>
<dbReference type="PROSITE" id="PS51257">
    <property type="entry name" value="PROKAR_LIPOPROTEIN"/>
    <property type="match status" value="1"/>
</dbReference>
<name>A0A382IPE0_9ZZZZ</name>
<proteinExistence type="predicted"/>
<dbReference type="EMBL" id="UINC01068148">
    <property type="protein sequence ID" value="SVC00531.1"/>
    <property type="molecule type" value="Genomic_DNA"/>
</dbReference>
<organism evidence="1">
    <name type="scientific">marine metagenome</name>
    <dbReference type="NCBI Taxonomy" id="408172"/>
    <lineage>
        <taxon>unclassified sequences</taxon>
        <taxon>metagenomes</taxon>
        <taxon>ecological metagenomes</taxon>
    </lineage>
</organism>
<reference evidence="1" key="1">
    <citation type="submission" date="2018-05" db="EMBL/GenBank/DDBJ databases">
        <authorList>
            <person name="Lanie J.A."/>
            <person name="Ng W.-L."/>
            <person name="Kazmierczak K.M."/>
            <person name="Andrzejewski T.M."/>
            <person name="Davidsen T.M."/>
            <person name="Wayne K.J."/>
            <person name="Tettelin H."/>
            <person name="Glass J.I."/>
            <person name="Rusch D."/>
            <person name="Podicherti R."/>
            <person name="Tsui H.-C.T."/>
            <person name="Winkler M.E."/>
        </authorList>
    </citation>
    <scope>NUCLEOTIDE SEQUENCE</scope>
</reference>
<accession>A0A382IPE0</accession>
<sequence>MMNKYFLLPILVAFGLVVACNGSGQDGSVDIPVSAASYAAVTGQIGGQDVLGGYEAVVGWPKDIAEQPGHEDWTWGAGQSIFAESPDRIYALQRGELPNIDRPATQYLRDIAPSLSFPIGRLPWRDATAASLPANGGTGSLAEEGITAWEA</sequence>
<evidence type="ECO:0000313" key="1">
    <source>
        <dbReference type="EMBL" id="SVC00531.1"/>
    </source>
</evidence>